<accession>A0ACC1YIN1</accession>
<dbReference type="EMBL" id="CM051396">
    <property type="protein sequence ID" value="KAJ4723234.1"/>
    <property type="molecule type" value="Genomic_DNA"/>
</dbReference>
<dbReference type="Proteomes" id="UP001164539">
    <property type="component" value="Chromosome 3"/>
</dbReference>
<sequence length="121" mass="13892">MPKPNFPCIAILFFFIHFQICNGVSVLGRNSLRTPEIDVFPERVCSKSIEDCLTDQPEMESETSRRVLVMQKKYISYDTLRRDMVPCDKPGASYYECHSGQANTYGRGCEIITRCARDIKN</sequence>
<organism evidence="1 2">
    <name type="scientific">Melia azedarach</name>
    <name type="common">Chinaberry tree</name>
    <dbReference type="NCBI Taxonomy" id="155640"/>
    <lineage>
        <taxon>Eukaryota</taxon>
        <taxon>Viridiplantae</taxon>
        <taxon>Streptophyta</taxon>
        <taxon>Embryophyta</taxon>
        <taxon>Tracheophyta</taxon>
        <taxon>Spermatophyta</taxon>
        <taxon>Magnoliopsida</taxon>
        <taxon>eudicotyledons</taxon>
        <taxon>Gunneridae</taxon>
        <taxon>Pentapetalae</taxon>
        <taxon>rosids</taxon>
        <taxon>malvids</taxon>
        <taxon>Sapindales</taxon>
        <taxon>Meliaceae</taxon>
        <taxon>Melia</taxon>
    </lineage>
</organism>
<reference evidence="1 2" key="1">
    <citation type="journal article" date="2023" name="Science">
        <title>Complex scaffold remodeling in plant triterpene biosynthesis.</title>
        <authorList>
            <person name="De La Pena R."/>
            <person name="Hodgson H."/>
            <person name="Liu J.C."/>
            <person name="Stephenson M.J."/>
            <person name="Martin A.C."/>
            <person name="Owen C."/>
            <person name="Harkess A."/>
            <person name="Leebens-Mack J."/>
            <person name="Jimenez L.E."/>
            <person name="Osbourn A."/>
            <person name="Sattely E.S."/>
        </authorList>
    </citation>
    <scope>NUCLEOTIDE SEQUENCE [LARGE SCALE GENOMIC DNA]</scope>
    <source>
        <strain evidence="2">cv. JPN11</strain>
        <tissue evidence="1">Leaf</tissue>
    </source>
</reference>
<comment type="caution">
    <text evidence="1">The sequence shown here is derived from an EMBL/GenBank/DDBJ whole genome shotgun (WGS) entry which is preliminary data.</text>
</comment>
<proteinExistence type="predicted"/>
<evidence type="ECO:0000313" key="2">
    <source>
        <dbReference type="Proteomes" id="UP001164539"/>
    </source>
</evidence>
<name>A0ACC1YIN1_MELAZ</name>
<protein>
    <submittedName>
        <fullName evidence="1">Rapid alkalinization factor</fullName>
    </submittedName>
</protein>
<evidence type="ECO:0000313" key="1">
    <source>
        <dbReference type="EMBL" id="KAJ4723234.1"/>
    </source>
</evidence>
<keyword evidence="2" id="KW-1185">Reference proteome</keyword>
<gene>
    <name evidence="1" type="ORF">OWV82_006624</name>
</gene>